<keyword evidence="3" id="KW-1185">Reference proteome</keyword>
<evidence type="ECO:0000313" key="3">
    <source>
        <dbReference type="Proteomes" id="UP000188318"/>
    </source>
</evidence>
<organism evidence="2 3">
    <name type="scientific">Aspergillus carbonarius (strain ITEM 5010)</name>
    <dbReference type="NCBI Taxonomy" id="602072"/>
    <lineage>
        <taxon>Eukaryota</taxon>
        <taxon>Fungi</taxon>
        <taxon>Dikarya</taxon>
        <taxon>Ascomycota</taxon>
        <taxon>Pezizomycotina</taxon>
        <taxon>Eurotiomycetes</taxon>
        <taxon>Eurotiomycetidae</taxon>
        <taxon>Eurotiales</taxon>
        <taxon>Aspergillaceae</taxon>
        <taxon>Aspergillus</taxon>
        <taxon>Aspergillus subgen. Circumdati</taxon>
    </lineage>
</organism>
<gene>
    <name evidence="2" type="ORF">ASPCADRAFT_400786</name>
</gene>
<reference evidence="3" key="1">
    <citation type="journal article" date="2017" name="Genome Biol.">
        <title>Comparative genomics reveals high biological diversity and specific adaptations in the industrially and medically important fungal genus Aspergillus.</title>
        <authorList>
            <person name="de Vries R.P."/>
            <person name="Riley R."/>
            <person name="Wiebenga A."/>
            <person name="Aguilar-Osorio G."/>
            <person name="Amillis S."/>
            <person name="Uchima C.A."/>
            <person name="Anderluh G."/>
            <person name="Asadollahi M."/>
            <person name="Askin M."/>
            <person name="Barry K."/>
            <person name="Battaglia E."/>
            <person name="Bayram O."/>
            <person name="Benocci T."/>
            <person name="Braus-Stromeyer S.A."/>
            <person name="Caldana C."/>
            <person name="Canovas D."/>
            <person name="Cerqueira G.C."/>
            <person name="Chen F."/>
            <person name="Chen W."/>
            <person name="Choi C."/>
            <person name="Clum A."/>
            <person name="Dos Santos R.A."/>
            <person name="Damasio A.R."/>
            <person name="Diallinas G."/>
            <person name="Emri T."/>
            <person name="Fekete E."/>
            <person name="Flipphi M."/>
            <person name="Freyberg S."/>
            <person name="Gallo A."/>
            <person name="Gournas C."/>
            <person name="Habgood R."/>
            <person name="Hainaut M."/>
            <person name="Harispe M.L."/>
            <person name="Henrissat B."/>
            <person name="Hilden K.S."/>
            <person name="Hope R."/>
            <person name="Hossain A."/>
            <person name="Karabika E."/>
            <person name="Karaffa L."/>
            <person name="Karanyi Z."/>
            <person name="Krasevec N."/>
            <person name="Kuo A."/>
            <person name="Kusch H."/>
            <person name="LaButti K."/>
            <person name="Lagendijk E.L."/>
            <person name="Lapidus A."/>
            <person name="Levasseur A."/>
            <person name="Lindquist E."/>
            <person name="Lipzen A."/>
            <person name="Logrieco A.F."/>
            <person name="MacCabe A."/>
            <person name="Maekelae M.R."/>
            <person name="Malavazi I."/>
            <person name="Melin P."/>
            <person name="Meyer V."/>
            <person name="Mielnichuk N."/>
            <person name="Miskei M."/>
            <person name="Molnar A.P."/>
            <person name="Mule G."/>
            <person name="Ngan C.Y."/>
            <person name="Orejas M."/>
            <person name="Orosz E."/>
            <person name="Ouedraogo J.P."/>
            <person name="Overkamp K.M."/>
            <person name="Park H.-S."/>
            <person name="Perrone G."/>
            <person name="Piumi F."/>
            <person name="Punt P.J."/>
            <person name="Ram A.F."/>
            <person name="Ramon A."/>
            <person name="Rauscher S."/>
            <person name="Record E."/>
            <person name="Riano-Pachon D.M."/>
            <person name="Robert V."/>
            <person name="Roehrig J."/>
            <person name="Ruller R."/>
            <person name="Salamov A."/>
            <person name="Salih N.S."/>
            <person name="Samson R.A."/>
            <person name="Sandor E."/>
            <person name="Sanguinetti M."/>
            <person name="Schuetze T."/>
            <person name="Sepcic K."/>
            <person name="Shelest E."/>
            <person name="Sherlock G."/>
            <person name="Sophianopoulou V."/>
            <person name="Squina F.M."/>
            <person name="Sun H."/>
            <person name="Susca A."/>
            <person name="Todd R.B."/>
            <person name="Tsang A."/>
            <person name="Unkles S.E."/>
            <person name="van de Wiele N."/>
            <person name="van Rossen-Uffink D."/>
            <person name="Oliveira J.V."/>
            <person name="Vesth T.C."/>
            <person name="Visser J."/>
            <person name="Yu J.-H."/>
            <person name="Zhou M."/>
            <person name="Andersen M.R."/>
            <person name="Archer D.B."/>
            <person name="Baker S.E."/>
            <person name="Benoit I."/>
            <person name="Brakhage A.A."/>
            <person name="Braus G.H."/>
            <person name="Fischer R."/>
            <person name="Frisvad J.C."/>
            <person name="Goldman G.H."/>
            <person name="Houbraken J."/>
            <person name="Oakley B."/>
            <person name="Pocsi I."/>
            <person name="Scazzocchio C."/>
            <person name="Seiboth B."/>
            <person name="vanKuyk P.A."/>
            <person name="Wortman J."/>
            <person name="Dyer P.S."/>
            <person name="Grigoriev I.V."/>
        </authorList>
    </citation>
    <scope>NUCLEOTIDE SEQUENCE [LARGE SCALE GENOMIC DNA]</scope>
    <source>
        <strain evidence="3">ITEM 5010</strain>
    </source>
</reference>
<dbReference type="VEuPathDB" id="FungiDB:ASPCADRAFT_400786"/>
<evidence type="ECO:0000256" key="1">
    <source>
        <dbReference type="SAM" id="MobiDB-lite"/>
    </source>
</evidence>
<dbReference type="OMA" id="NINFYHH"/>
<feature type="compositionally biased region" description="Polar residues" evidence="1">
    <location>
        <begin position="162"/>
        <end position="182"/>
    </location>
</feature>
<proteinExistence type="predicted"/>
<accession>A0A1R3R7P3</accession>
<dbReference type="STRING" id="602072.A0A1R3R7P3"/>
<dbReference type="AlphaFoldDB" id="A0A1R3R7P3"/>
<name>A0A1R3R7P3_ASPC5</name>
<evidence type="ECO:0000313" key="2">
    <source>
        <dbReference type="EMBL" id="OOF90512.1"/>
    </source>
</evidence>
<dbReference type="EMBL" id="KV907518">
    <property type="protein sequence ID" value="OOF90512.1"/>
    <property type="molecule type" value="Genomic_DNA"/>
</dbReference>
<sequence>MISLDNINFYHHPPASKPPAHTSFSSGWNWKSYHVPSAPQSLSFSRPLPPKPPTAVTAVLTSTIKDHFQCAAPRNIFDLKLEKVPTREDSPALQDQLGICPQPRGNTVCSGLIVTITEADSGYSDRQSVNTVDNNLLDDSDCQLSLSGREVEKQTTITDSILKHPNSQLPSPALSNPTSPGNKSRAPPGQQYKVMFKDLLFKAACCGEQTRALTPELATTS</sequence>
<dbReference type="Proteomes" id="UP000188318">
    <property type="component" value="Unassembled WGS sequence"/>
</dbReference>
<feature type="region of interest" description="Disordered" evidence="1">
    <location>
        <begin position="162"/>
        <end position="189"/>
    </location>
</feature>
<dbReference type="OrthoDB" id="4501389at2759"/>
<protein>
    <submittedName>
        <fullName evidence="2">Uncharacterized protein</fullName>
    </submittedName>
</protein>